<accession>A0A194VG47</accession>
<sequence length="88" mass="9732">MPPLAVVFRGQEQDSAGMAGMACMAERQGELGKFRLQQWHGWIPEPSVAPDVTFDRTWDIEHPSQTARTEQIAPTHLAGGRMCPAKKS</sequence>
<protein>
    <submittedName>
        <fullName evidence="1">Uncharacterized protein</fullName>
    </submittedName>
</protein>
<organism evidence="1 2">
    <name type="scientific">Cytospora mali</name>
    <name type="common">Apple Valsa canker fungus</name>
    <name type="synonym">Valsa mali</name>
    <dbReference type="NCBI Taxonomy" id="578113"/>
    <lineage>
        <taxon>Eukaryota</taxon>
        <taxon>Fungi</taxon>
        <taxon>Dikarya</taxon>
        <taxon>Ascomycota</taxon>
        <taxon>Pezizomycotina</taxon>
        <taxon>Sordariomycetes</taxon>
        <taxon>Sordariomycetidae</taxon>
        <taxon>Diaporthales</taxon>
        <taxon>Cytosporaceae</taxon>
        <taxon>Cytospora</taxon>
    </lineage>
</organism>
<dbReference type="Proteomes" id="UP000078576">
    <property type="component" value="Unassembled WGS sequence"/>
</dbReference>
<reference evidence="2" key="1">
    <citation type="submission" date="2014-12" db="EMBL/GenBank/DDBJ databases">
        <title>Genome Sequence of Valsa Canker Pathogens Uncovers a Specific Adaption of Colonization on Woody Bark.</title>
        <authorList>
            <person name="Yin Z."/>
            <person name="Liu H."/>
            <person name="Gao X."/>
            <person name="Li Z."/>
            <person name="Song N."/>
            <person name="Ke X."/>
            <person name="Dai Q."/>
            <person name="Wu Y."/>
            <person name="Sun Y."/>
            <person name="Xu J.-R."/>
            <person name="Kang Z.K."/>
            <person name="Wang L."/>
            <person name="Huang L."/>
        </authorList>
    </citation>
    <scope>NUCLEOTIDE SEQUENCE [LARGE SCALE GENOMIC DNA]</scope>
    <source>
        <strain evidence="2">SXYL134</strain>
    </source>
</reference>
<gene>
    <name evidence="1" type="ORF">VP1G_11463</name>
</gene>
<evidence type="ECO:0000313" key="1">
    <source>
        <dbReference type="EMBL" id="KUI62843.1"/>
    </source>
</evidence>
<dbReference type="EMBL" id="KN714836">
    <property type="protein sequence ID" value="KUI62843.1"/>
    <property type="molecule type" value="Genomic_DNA"/>
</dbReference>
<proteinExistence type="predicted"/>
<dbReference type="AlphaFoldDB" id="A0A194VG47"/>
<evidence type="ECO:0000313" key="2">
    <source>
        <dbReference type="Proteomes" id="UP000078576"/>
    </source>
</evidence>
<name>A0A194VG47_CYTMA</name>
<keyword evidence="2" id="KW-1185">Reference proteome</keyword>